<dbReference type="PROSITE" id="PS51186">
    <property type="entry name" value="GNAT"/>
    <property type="match status" value="1"/>
</dbReference>
<dbReference type="GO" id="GO:1990189">
    <property type="term" value="F:protein N-terminal-serine acetyltransferase activity"/>
    <property type="evidence" value="ECO:0007669"/>
    <property type="project" value="TreeGrafter"/>
</dbReference>
<dbReference type="PANTHER" id="PTHR43441">
    <property type="entry name" value="RIBOSOMAL-PROTEIN-SERINE ACETYLTRANSFERASE"/>
    <property type="match status" value="1"/>
</dbReference>
<feature type="domain" description="N-acetyltransferase" evidence="1">
    <location>
        <begin position="14"/>
        <end position="176"/>
    </location>
</feature>
<accession>A0A7H0H4Y7</accession>
<dbReference type="InterPro" id="IPR000182">
    <property type="entry name" value="GNAT_dom"/>
</dbReference>
<dbReference type="Proteomes" id="UP000516117">
    <property type="component" value="Chromosome"/>
</dbReference>
<dbReference type="PANTHER" id="PTHR43441:SF10">
    <property type="entry name" value="ACETYLTRANSFERASE"/>
    <property type="match status" value="1"/>
</dbReference>
<dbReference type="GO" id="GO:0005737">
    <property type="term" value="C:cytoplasm"/>
    <property type="evidence" value="ECO:0007669"/>
    <property type="project" value="TreeGrafter"/>
</dbReference>
<dbReference type="Gene3D" id="3.40.630.30">
    <property type="match status" value="1"/>
</dbReference>
<protein>
    <submittedName>
        <fullName evidence="2">GNAT family N-acetyltransferase</fullName>
    </submittedName>
</protein>
<evidence type="ECO:0000313" key="2">
    <source>
        <dbReference type="EMBL" id="QNP55603.1"/>
    </source>
</evidence>
<dbReference type="EMBL" id="CP060789">
    <property type="protein sequence ID" value="QNP55603.1"/>
    <property type="molecule type" value="Genomic_DNA"/>
</dbReference>
<proteinExistence type="predicted"/>
<dbReference type="InterPro" id="IPR016181">
    <property type="entry name" value="Acyl_CoA_acyltransferase"/>
</dbReference>
<evidence type="ECO:0000259" key="1">
    <source>
        <dbReference type="PROSITE" id="PS51186"/>
    </source>
</evidence>
<organism evidence="2 3">
    <name type="scientific">Tessaracoccus defluvii</name>
    <dbReference type="NCBI Taxonomy" id="1285901"/>
    <lineage>
        <taxon>Bacteria</taxon>
        <taxon>Bacillati</taxon>
        <taxon>Actinomycetota</taxon>
        <taxon>Actinomycetes</taxon>
        <taxon>Propionibacteriales</taxon>
        <taxon>Propionibacteriaceae</taxon>
        <taxon>Tessaracoccus</taxon>
    </lineage>
</organism>
<evidence type="ECO:0000313" key="3">
    <source>
        <dbReference type="Proteomes" id="UP000516117"/>
    </source>
</evidence>
<dbReference type="GO" id="GO:0008999">
    <property type="term" value="F:protein-N-terminal-alanine acetyltransferase activity"/>
    <property type="evidence" value="ECO:0007669"/>
    <property type="project" value="TreeGrafter"/>
</dbReference>
<sequence>MERFPDDIIGFDRGRLRPPGEADLGDIRDACNDVDIRAWLPLPVPYTLEDARQFVEYTAAQLESGRGIERAVESQGRLSGMIGLMETNWKVGTTVAGYWLAPWGRGRGLMTTALSVMTQWAFDQGLHRVEVRIAQTNLPSLGVALRSGFRIEGVSRASQRIGDALVDMVILSRLASDPVQVL</sequence>
<name>A0A7H0H4Y7_9ACTN</name>
<dbReference type="RefSeq" id="WP_187720732.1">
    <property type="nucleotide sequence ID" value="NZ_BAABBL010000005.1"/>
</dbReference>
<dbReference type="SUPFAM" id="SSF55729">
    <property type="entry name" value="Acyl-CoA N-acyltransferases (Nat)"/>
    <property type="match status" value="1"/>
</dbReference>
<keyword evidence="3" id="KW-1185">Reference proteome</keyword>
<keyword evidence="2" id="KW-0808">Transferase</keyword>
<dbReference type="AlphaFoldDB" id="A0A7H0H4Y7"/>
<dbReference type="Pfam" id="PF13302">
    <property type="entry name" value="Acetyltransf_3"/>
    <property type="match status" value="1"/>
</dbReference>
<dbReference type="KEGG" id="tdf:H9L22_15765"/>
<dbReference type="InterPro" id="IPR051908">
    <property type="entry name" value="Ribosomal_N-acetyltransferase"/>
</dbReference>
<reference evidence="2 3" key="1">
    <citation type="submission" date="2020-08" db="EMBL/GenBank/DDBJ databases">
        <title>Genome sequence of Tessaracoccus defluvii JCM 17540T.</title>
        <authorList>
            <person name="Hyun D.-W."/>
            <person name="Bae J.-W."/>
        </authorList>
    </citation>
    <scope>NUCLEOTIDE SEQUENCE [LARGE SCALE GENOMIC DNA]</scope>
    <source>
        <strain evidence="2 3">JCM 17540</strain>
    </source>
</reference>
<gene>
    <name evidence="2" type="ORF">H9L22_15765</name>
</gene>